<keyword evidence="3" id="KW-1185">Reference proteome</keyword>
<dbReference type="Proteomes" id="UP000887116">
    <property type="component" value="Unassembled WGS sequence"/>
</dbReference>
<gene>
    <name evidence="2" type="ORF">TNCT_616261</name>
</gene>
<proteinExistence type="predicted"/>
<accession>A0A8X6F4C5</accession>
<organism evidence="2 3">
    <name type="scientific">Trichonephila clavata</name>
    <name type="common">Joro spider</name>
    <name type="synonym">Nephila clavata</name>
    <dbReference type="NCBI Taxonomy" id="2740835"/>
    <lineage>
        <taxon>Eukaryota</taxon>
        <taxon>Metazoa</taxon>
        <taxon>Ecdysozoa</taxon>
        <taxon>Arthropoda</taxon>
        <taxon>Chelicerata</taxon>
        <taxon>Arachnida</taxon>
        <taxon>Araneae</taxon>
        <taxon>Araneomorphae</taxon>
        <taxon>Entelegynae</taxon>
        <taxon>Araneoidea</taxon>
        <taxon>Nephilidae</taxon>
        <taxon>Trichonephila</taxon>
    </lineage>
</organism>
<name>A0A8X6F4C5_TRICU</name>
<evidence type="ECO:0000313" key="2">
    <source>
        <dbReference type="EMBL" id="GFQ69922.1"/>
    </source>
</evidence>
<feature type="compositionally biased region" description="Polar residues" evidence="1">
    <location>
        <begin position="18"/>
        <end position="28"/>
    </location>
</feature>
<dbReference type="EMBL" id="BMAO01010854">
    <property type="protein sequence ID" value="GFQ69922.1"/>
    <property type="molecule type" value="Genomic_DNA"/>
</dbReference>
<evidence type="ECO:0000256" key="1">
    <source>
        <dbReference type="SAM" id="MobiDB-lite"/>
    </source>
</evidence>
<protein>
    <submittedName>
        <fullName evidence="2">Uncharacterized protein</fullName>
    </submittedName>
</protein>
<evidence type="ECO:0000313" key="3">
    <source>
        <dbReference type="Proteomes" id="UP000887116"/>
    </source>
</evidence>
<comment type="caution">
    <text evidence="2">The sequence shown here is derived from an EMBL/GenBank/DDBJ whole genome shotgun (WGS) entry which is preliminary data.</text>
</comment>
<sequence>MYIPKALGSSFSAGEDSGSLSSASTPRSPLTPKVDYNVHFVCFELHFQPRLSVMELCWATTRGGLKKTPLFPAETPLFKLNEWLRKTPRSSMSTFWRKILPAPHNFLGWKVMSLSFCTTS</sequence>
<reference evidence="2" key="1">
    <citation type="submission" date="2020-07" db="EMBL/GenBank/DDBJ databases">
        <title>Multicomponent nature underlies the extraordinary mechanical properties of spider dragline silk.</title>
        <authorList>
            <person name="Kono N."/>
            <person name="Nakamura H."/>
            <person name="Mori M."/>
            <person name="Yoshida Y."/>
            <person name="Ohtoshi R."/>
            <person name="Malay A.D."/>
            <person name="Moran D.A.P."/>
            <person name="Tomita M."/>
            <person name="Numata K."/>
            <person name="Arakawa K."/>
        </authorList>
    </citation>
    <scope>NUCLEOTIDE SEQUENCE</scope>
</reference>
<feature type="region of interest" description="Disordered" evidence="1">
    <location>
        <begin position="1"/>
        <end position="30"/>
    </location>
</feature>
<dbReference type="AlphaFoldDB" id="A0A8X6F4C5"/>